<feature type="domain" description="J" evidence="2">
    <location>
        <begin position="213"/>
        <end position="283"/>
    </location>
</feature>
<protein>
    <recommendedName>
        <fullName evidence="2">J domain-containing protein</fullName>
    </recommendedName>
</protein>
<dbReference type="InterPro" id="IPR001623">
    <property type="entry name" value="DnaJ_domain"/>
</dbReference>
<dbReference type="EMBL" id="UGNW01000001">
    <property type="protein sequence ID" value="STX32134.1"/>
    <property type="molecule type" value="Genomic_DNA"/>
</dbReference>
<dbReference type="InterPro" id="IPR036869">
    <property type="entry name" value="J_dom_sf"/>
</dbReference>
<dbReference type="SUPFAM" id="SSF46565">
    <property type="entry name" value="Chaperone J-domain"/>
    <property type="match status" value="1"/>
</dbReference>
<dbReference type="Proteomes" id="UP000054735">
    <property type="component" value="Unassembled WGS sequence"/>
</dbReference>
<reference evidence="4 6" key="2">
    <citation type="submission" date="2018-06" db="EMBL/GenBank/DDBJ databases">
        <authorList>
            <consortium name="Pathogen Informatics"/>
            <person name="Doyle S."/>
        </authorList>
    </citation>
    <scope>NUCLEOTIDE SEQUENCE [LARGE SCALE GENOMIC DNA]</scope>
    <source>
        <strain evidence="4 6">NCTC12437</strain>
    </source>
</reference>
<evidence type="ECO:0000256" key="1">
    <source>
        <dbReference type="ARBA" id="ARBA00023186"/>
    </source>
</evidence>
<reference evidence="3 5" key="1">
    <citation type="submission" date="2015-11" db="EMBL/GenBank/DDBJ databases">
        <title>Genomic analysis of 38 Legionella species identifies large and diverse effector repertoires.</title>
        <authorList>
            <person name="Burstein D."/>
            <person name="Amaro F."/>
            <person name="Zusman T."/>
            <person name="Lifshitz Z."/>
            <person name="Cohen O."/>
            <person name="Gilbert J.A."/>
            <person name="Pupko T."/>
            <person name="Shuman H.A."/>
            <person name="Segal G."/>
        </authorList>
    </citation>
    <scope>NUCLEOTIDE SEQUENCE [LARGE SCALE GENOMIC DNA]</scope>
    <source>
        <strain evidence="3 5">CDC#1407-AL-14</strain>
    </source>
</reference>
<dbReference type="Proteomes" id="UP000255066">
    <property type="component" value="Unassembled WGS sequence"/>
</dbReference>
<gene>
    <name evidence="3" type="ORF">Lbir_0076</name>
    <name evidence="4" type="ORF">NCTC12437_01912</name>
</gene>
<keyword evidence="1" id="KW-0143">Chaperone</keyword>
<organism evidence="4 6">
    <name type="scientific">Legionella birminghamensis</name>
    <dbReference type="NCBI Taxonomy" id="28083"/>
    <lineage>
        <taxon>Bacteria</taxon>
        <taxon>Pseudomonadati</taxon>
        <taxon>Pseudomonadota</taxon>
        <taxon>Gammaproteobacteria</taxon>
        <taxon>Legionellales</taxon>
        <taxon>Legionellaceae</taxon>
        <taxon>Legionella</taxon>
    </lineage>
</organism>
<dbReference type="PROSITE" id="PS50076">
    <property type="entry name" value="DNAJ_2"/>
    <property type="match status" value="1"/>
</dbReference>
<sequence>MSLLELRIPKNSDDGYFETKIVYLEKAFETTLSVFFGSIYHLPVDFFANASNLTVLYDDEPIDLPEDISFNLLKYLTGFNRLYNLHTQFTCHQFAFMLQTDAFVEDYGMELNTSQESQQTPGDIVQFVNQTSEFGMRQNAEFIHSAVSLGNGLYFSKNGKLHPGIYTLEALLAVYPCDYLTVVSKIYLEPNHISSKSSIHRSFRNKTYLRNGLAYRALNTNCESPGQLSPQAINTLYRHASRHFHPDKTNLPQEQAEVFLGLTQRIFNFLSDPIIRSEYNVSLLAGNDWSVARILNLSFESLHASSVIADFEAFIALLKHYGRFTPAEEQKIKSEPRYKQALSQVPDFHSSDIVIHIGNDVDRLINQDPYLPTSVSFGGTKKYLSDTLHFPRHTRIGGLRMYTGNGLAIRFNIHTFNEQSMQSDEFKELPPGLIDYLDIIKGLELYSDYIKELELQAASKDSQAPIFLNPDYTRKRHLIQHQNNFIYLTDSQTRLIHLSVYLGGNFYLSNIDLKGGVAYIANVAWLQQHDQLSQLWSLTDKDMVAPHQLKSAKKLNVAEAESLPRLSREQAESFKHYLLSFQASKEYQFPAYLHGYKLQKTNTIQYNVDPHHSQSVLKQGQSVVFCKGKRRVTEAVYLGNYLFLLASTTGYLRVANMLMLSETADWDTLFAVQPITAQGDDKYACEIIKYREKVKFEQIQQPLLYELLGIPFDLTNLSMITEQVVIEHYERHVQNESNPDVLRVLNCAYKLLMNDYYRAFYGSEILFGGEPELNVYTLLNFTKSTPPVDIAKGYTACLGLISNKALKERVANEPEFEWARKDATATFIEYLPAPVTNDSTWEQRKGWRLGADCELSLESVLAKCPQARVAFEQLETQFQLQKIDIGKLSSVSRDKLLNYLWEKVKPQFAELSMKTNNTDRHGASQYGTSARSIFSAPLTNNEAAWTDNHNNLEFLIQNHNR</sequence>
<accession>A0A378IIZ1</accession>
<dbReference type="AlphaFoldDB" id="A0A378IIZ1"/>
<evidence type="ECO:0000313" key="6">
    <source>
        <dbReference type="Proteomes" id="UP000255066"/>
    </source>
</evidence>
<evidence type="ECO:0000313" key="3">
    <source>
        <dbReference type="EMBL" id="KTC76007.1"/>
    </source>
</evidence>
<keyword evidence="5" id="KW-1185">Reference proteome</keyword>
<proteinExistence type="predicted"/>
<dbReference type="EMBL" id="LNXT01000001">
    <property type="protein sequence ID" value="KTC76007.1"/>
    <property type="molecule type" value="Genomic_DNA"/>
</dbReference>
<evidence type="ECO:0000259" key="2">
    <source>
        <dbReference type="PROSITE" id="PS50076"/>
    </source>
</evidence>
<name>A0A378IIZ1_9GAMM</name>
<evidence type="ECO:0000313" key="5">
    <source>
        <dbReference type="Proteomes" id="UP000054735"/>
    </source>
</evidence>
<evidence type="ECO:0000313" key="4">
    <source>
        <dbReference type="EMBL" id="STX32134.1"/>
    </source>
</evidence>
<dbReference type="Gene3D" id="1.10.287.110">
    <property type="entry name" value="DnaJ domain"/>
    <property type="match status" value="1"/>
</dbReference>